<proteinExistence type="inferred from homology"/>
<dbReference type="InterPro" id="IPR051398">
    <property type="entry name" value="Polysacch_Deacetylase"/>
</dbReference>
<dbReference type="InterPro" id="IPR002509">
    <property type="entry name" value="NODB_dom"/>
</dbReference>
<dbReference type="InterPro" id="IPR011330">
    <property type="entry name" value="Glyco_hydro/deAcase_b/a-brl"/>
</dbReference>
<comment type="subcellular location">
    <subcellularLocation>
        <location evidence="2">Secreted</location>
    </subcellularLocation>
</comment>
<keyword evidence="5" id="KW-0732">Signal</keyword>
<evidence type="ECO:0000313" key="8">
    <source>
        <dbReference type="EMBL" id="MBS7811739.1"/>
    </source>
</evidence>
<comment type="function">
    <text evidence="1">Is involved in generating a small heat-stable compound (Nod), an acylated oligomer of N-acetylglucosamine, that stimulates mitosis in various plant protoplasts.</text>
</comment>
<organism evidence="8 9">
    <name type="scientific">Roseococcus pinisoli</name>
    <dbReference type="NCBI Taxonomy" id="2835040"/>
    <lineage>
        <taxon>Bacteria</taxon>
        <taxon>Pseudomonadati</taxon>
        <taxon>Pseudomonadota</taxon>
        <taxon>Alphaproteobacteria</taxon>
        <taxon>Acetobacterales</taxon>
        <taxon>Roseomonadaceae</taxon>
        <taxon>Roseococcus</taxon>
    </lineage>
</organism>
<name>A0ABS5QDG2_9PROT</name>
<evidence type="ECO:0000256" key="2">
    <source>
        <dbReference type="ARBA" id="ARBA00004613"/>
    </source>
</evidence>
<comment type="caution">
    <text evidence="8">The sequence shown here is derived from an EMBL/GenBank/DDBJ whole genome shotgun (WGS) entry which is preliminary data.</text>
</comment>
<evidence type="ECO:0000313" key="9">
    <source>
        <dbReference type="Proteomes" id="UP000766336"/>
    </source>
</evidence>
<dbReference type="PANTHER" id="PTHR34216">
    <property type="match status" value="1"/>
</dbReference>
<dbReference type="Pfam" id="PF01522">
    <property type="entry name" value="Polysacc_deac_1"/>
    <property type="match status" value="1"/>
</dbReference>
<dbReference type="EMBL" id="JAHCDA010000002">
    <property type="protein sequence ID" value="MBS7811739.1"/>
    <property type="molecule type" value="Genomic_DNA"/>
</dbReference>
<dbReference type="CDD" id="cd10918">
    <property type="entry name" value="CE4_NodB_like_5s_6s"/>
    <property type="match status" value="1"/>
</dbReference>
<dbReference type="Gene3D" id="3.20.20.370">
    <property type="entry name" value="Glycoside hydrolase/deacetylase"/>
    <property type="match status" value="1"/>
</dbReference>
<sequence length="232" mass="25349">MLSEILPKRQILIFHGVGALPSRAVDSAERNFWSREDTLLGVANAAVIDNCIEITFDDGNISDLRVAAPILAERGLSATFFILGGRIGWQDFLSARDIRELDRLGMVVGSHGMDHVHWPAVDDVALHRELAVSKSVLEDILGKPVLTAAVPFGDFDGRSLRKALSVGYQNVYTSSGGFASKVMRILPRTSVRNESYPVLGVQDRLISGVRNHARLLKHRVNGYASMTSAGQD</sequence>
<evidence type="ECO:0000256" key="4">
    <source>
        <dbReference type="ARBA" id="ARBA00020071"/>
    </source>
</evidence>
<dbReference type="SUPFAM" id="SSF88713">
    <property type="entry name" value="Glycoside hydrolase/deacetylase"/>
    <property type="match status" value="1"/>
</dbReference>
<dbReference type="PROSITE" id="PS51677">
    <property type="entry name" value="NODB"/>
    <property type="match status" value="1"/>
</dbReference>
<dbReference type="RefSeq" id="WP_213670394.1">
    <property type="nucleotide sequence ID" value="NZ_JAHCDA010000002.1"/>
</dbReference>
<evidence type="ECO:0000256" key="6">
    <source>
        <dbReference type="ARBA" id="ARBA00032976"/>
    </source>
</evidence>
<feature type="domain" description="NodB homology" evidence="7">
    <location>
        <begin position="50"/>
        <end position="232"/>
    </location>
</feature>
<reference evidence="8 9" key="1">
    <citation type="submission" date="2021-05" db="EMBL/GenBank/DDBJ databases">
        <title>Roseococcus sp. XZZS9, whole genome shotgun sequencing project.</title>
        <authorList>
            <person name="Zhao G."/>
            <person name="Shen L."/>
        </authorList>
    </citation>
    <scope>NUCLEOTIDE SEQUENCE [LARGE SCALE GENOMIC DNA]</scope>
    <source>
        <strain evidence="8 9">XZZS9</strain>
    </source>
</reference>
<evidence type="ECO:0000256" key="3">
    <source>
        <dbReference type="ARBA" id="ARBA00010973"/>
    </source>
</evidence>
<keyword evidence="9" id="KW-1185">Reference proteome</keyword>
<gene>
    <name evidence="8" type="ORF">KHU32_12390</name>
</gene>
<protein>
    <recommendedName>
        <fullName evidence="4">Chitooligosaccharide deacetylase</fullName>
    </recommendedName>
    <alternativeName>
        <fullName evidence="6">Nodulation protein B</fullName>
    </alternativeName>
</protein>
<evidence type="ECO:0000259" key="7">
    <source>
        <dbReference type="PROSITE" id="PS51677"/>
    </source>
</evidence>
<accession>A0ABS5QDG2</accession>
<evidence type="ECO:0000256" key="5">
    <source>
        <dbReference type="ARBA" id="ARBA00022729"/>
    </source>
</evidence>
<dbReference type="Proteomes" id="UP000766336">
    <property type="component" value="Unassembled WGS sequence"/>
</dbReference>
<comment type="similarity">
    <text evidence="3">Belongs to the polysaccharide deacetylase family.</text>
</comment>
<evidence type="ECO:0000256" key="1">
    <source>
        <dbReference type="ARBA" id="ARBA00003236"/>
    </source>
</evidence>
<dbReference type="PANTHER" id="PTHR34216:SF3">
    <property type="entry name" value="POLY-BETA-1,6-N-ACETYL-D-GLUCOSAMINE N-DEACETYLASE"/>
    <property type="match status" value="1"/>
</dbReference>